<feature type="compositionally biased region" description="Acidic residues" evidence="1">
    <location>
        <begin position="46"/>
        <end position="81"/>
    </location>
</feature>
<feature type="region of interest" description="Disordered" evidence="1">
    <location>
        <begin position="30"/>
        <end position="97"/>
    </location>
</feature>
<comment type="caution">
    <text evidence="2">The sequence shown here is derived from an EMBL/GenBank/DDBJ whole genome shotgun (WGS) entry which is preliminary data.</text>
</comment>
<dbReference type="Proteomes" id="UP000698173">
    <property type="component" value="Unassembled WGS sequence"/>
</dbReference>
<reference evidence="2" key="2">
    <citation type="submission" date="2021-09" db="EMBL/GenBank/DDBJ databases">
        <authorList>
            <person name="Gilroy R."/>
        </authorList>
    </citation>
    <scope>NUCLEOTIDE SEQUENCE</scope>
    <source>
        <strain evidence="2">CHK171-7178</strain>
    </source>
</reference>
<evidence type="ECO:0000313" key="2">
    <source>
        <dbReference type="EMBL" id="HJF33425.1"/>
    </source>
</evidence>
<organism evidence="2 3">
    <name type="scientific">Sporosarcina psychrophila</name>
    <name type="common">Bacillus psychrophilus</name>
    <dbReference type="NCBI Taxonomy" id="1476"/>
    <lineage>
        <taxon>Bacteria</taxon>
        <taxon>Bacillati</taxon>
        <taxon>Bacillota</taxon>
        <taxon>Bacilli</taxon>
        <taxon>Bacillales</taxon>
        <taxon>Caryophanaceae</taxon>
        <taxon>Sporosarcina</taxon>
    </lineage>
</organism>
<accession>A0A921G0Z0</accession>
<dbReference type="PROSITE" id="PS51257">
    <property type="entry name" value="PROKAR_LIPOPROTEIN"/>
    <property type="match status" value="1"/>
</dbReference>
<proteinExistence type="predicted"/>
<gene>
    <name evidence="2" type="ORF">K8V56_16810</name>
</gene>
<feature type="compositionally biased region" description="Basic and acidic residues" evidence="1">
    <location>
        <begin position="82"/>
        <end position="97"/>
    </location>
</feature>
<dbReference type="AlphaFoldDB" id="A0A921G0Z0"/>
<evidence type="ECO:0000256" key="1">
    <source>
        <dbReference type="SAM" id="MobiDB-lite"/>
    </source>
</evidence>
<name>A0A921G0Z0_SPOPS</name>
<reference evidence="2" key="1">
    <citation type="journal article" date="2021" name="PeerJ">
        <title>Extensive microbial diversity within the chicken gut microbiome revealed by metagenomics and culture.</title>
        <authorList>
            <person name="Gilroy R."/>
            <person name="Ravi A."/>
            <person name="Getino M."/>
            <person name="Pursley I."/>
            <person name="Horton D.L."/>
            <person name="Alikhan N.F."/>
            <person name="Baker D."/>
            <person name="Gharbi K."/>
            <person name="Hall N."/>
            <person name="Watson M."/>
            <person name="Adriaenssens E.M."/>
            <person name="Foster-Nyarko E."/>
            <person name="Jarju S."/>
            <person name="Secka A."/>
            <person name="Antonio M."/>
            <person name="Oren A."/>
            <person name="Chaudhuri R.R."/>
            <person name="La Ragione R."/>
            <person name="Hildebrand F."/>
            <person name="Pallen M.J."/>
        </authorList>
    </citation>
    <scope>NUCLEOTIDE SEQUENCE</scope>
    <source>
        <strain evidence="2">CHK171-7178</strain>
    </source>
</reference>
<protein>
    <submittedName>
        <fullName evidence="2">DNA primase</fullName>
    </submittedName>
</protein>
<sequence length="97" mass="10282">MDLKLNGEKKWLKLGAATLLSVGMLAACGDKDDDVDVDVNKPVEDVTPDDGTDTNVDLDTDDGTDTDVDLDADIEDDGDGVVDDKKDDDHIEDGSDG</sequence>
<dbReference type="EMBL" id="DYWT01000259">
    <property type="protein sequence ID" value="HJF33425.1"/>
    <property type="molecule type" value="Genomic_DNA"/>
</dbReference>
<evidence type="ECO:0000313" key="3">
    <source>
        <dbReference type="Proteomes" id="UP000698173"/>
    </source>
</evidence>